<proteinExistence type="predicted"/>
<dbReference type="Gene3D" id="3.30.420.40">
    <property type="match status" value="2"/>
</dbReference>
<evidence type="ECO:0000313" key="2">
    <source>
        <dbReference type="Proteomes" id="UP001301012"/>
    </source>
</evidence>
<evidence type="ECO:0000313" key="1">
    <source>
        <dbReference type="EMBL" id="MDK2563584.1"/>
    </source>
</evidence>
<dbReference type="Gene3D" id="3.30.1490.300">
    <property type="match status" value="1"/>
</dbReference>
<accession>A0ABT7E9I4</accession>
<dbReference type="Pfam" id="PF11104">
    <property type="entry name" value="PilM_2"/>
    <property type="match status" value="1"/>
</dbReference>
<organism evidence="1 2">
    <name type="scientific">Romboutsia sedimentorum</name>
    <dbReference type="NCBI Taxonomy" id="1368474"/>
    <lineage>
        <taxon>Bacteria</taxon>
        <taxon>Bacillati</taxon>
        <taxon>Bacillota</taxon>
        <taxon>Clostridia</taxon>
        <taxon>Peptostreptococcales</taxon>
        <taxon>Peptostreptococcaceae</taxon>
        <taxon>Romboutsia</taxon>
    </lineage>
</organism>
<keyword evidence="2" id="KW-1185">Reference proteome</keyword>
<gene>
    <name evidence="1" type="primary">pilM</name>
    <name evidence="1" type="ORF">QOZ84_08480</name>
</gene>
<reference evidence="1 2" key="1">
    <citation type="submission" date="2023-05" db="EMBL/GenBank/DDBJ databases">
        <title>Rombocin, a short stable natural nisin variant, displays selective antimicrobial activity against Listeria monocytogenes and employs dual mode of action to kill target bacterial strains.</title>
        <authorList>
            <person name="Wambui J."/>
            <person name="Stephan R."/>
            <person name="Kuipers O.P."/>
        </authorList>
    </citation>
    <scope>NUCLEOTIDE SEQUENCE [LARGE SCALE GENOMIC DNA]</scope>
    <source>
        <strain evidence="1 2">RC002</strain>
    </source>
</reference>
<name>A0ABT7E9I4_9FIRM</name>
<dbReference type="InterPro" id="IPR005883">
    <property type="entry name" value="PilM"/>
</dbReference>
<dbReference type="EMBL" id="JASKYM010000003">
    <property type="protein sequence ID" value="MDK2563584.1"/>
    <property type="molecule type" value="Genomic_DNA"/>
</dbReference>
<comment type="caution">
    <text evidence="1">The sequence shown here is derived from an EMBL/GenBank/DDBJ whole genome shotgun (WGS) entry which is preliminary data.</text>
</comment>
<dbReference type="RefSeq" id="WP_284132719.1">
    <property type="nucleotide sequence ID" value="NZ_JASKYM010000003.1"/>
</dbReference>
<protein>
    <submittedName>
        <fullName evidence="1">Pilus assembly protein PilM</fullName>
    </submittedName>
</protein>
<dbReference type="Proteomes" id="UP001301012">
    <property type="component" value="Unassembled WGS sequence"/>
</dbReference>
<sequence>MNNNQIKITLLRKSKNEITIFKSSEKTIPNKYILENDINIQSDYISHVIKQEVRGVEKSYKNIVYNIQDDKTIIINIETLNIKNKKDLLKIIKCEIKQYTPINIDDYRIKYKIINSNKNKLNLHVILIEKVTINLCNQISTKLKSKPRILNVNCDILQKLLSLNLIQDFSKEGVFIECKDRDFIINIVKENKIYESHILPRTIQSYESVVNSIKDFKTIYYYGKNDPFIKSYLSDDFKIRPLEIDDNIKLIKNKKLLRDKSINYINSIGMII</sequence>